<dbReference type="EMBL" id="JAUQOO010000007">
    <property type="protein sequence ID" value="MDO7927283.1"/>
    <property type="molecule type" value="Genomic_DNA"/>
</dbReference>
<dbReference type="NCBIfam" id="TIGR02281">
    <property type="entry name" value="clan_AA_DTGA"/>
    <property type="match status" value="1"/>
</dbReference>
<dbReference type="InterPro" id="IPR021109">
    <property type="entry name" value="Peptidase_aspartic_dom_sf"/>
</dbReference>
<keyword evidence="1" id="KW-0645">Protease</keyword>
<dbReference type="GO" id="GO:0006508">
    <property type="term" value="P:proteolysis"/>
    <property type="evidence" value="ECO:0007669"/>
    <property type="project" value="UniProtKB-KW"/>
</dbReference>
<keyword evidence="2" id="KW-1185">Reference proteome</keyword>
<dbReference type="PROSITE" id="PS00141">
    <property type="entry name" value="ASP_PROTEASE"/>
    <property type="match status" value="1"/>
</dbReference>
<dbReference type="Gene3D" id="2.40.70.10">
    <property type="entry name" value="Acid Proteases"/>
    <property type="match status" value="1"/>
</dbReference>
<dbReference type="Pfam" id="PF13975">
    <property type="entry name" value="gag-asp_proteas"/>
    <property type="match status" value="1"/>
</dbReference>
<dbReference type="CDD" id="cd05483">
    <property type="entry name" value="retropepsin_like_bacteria"/>
    <property type="match status" value="1"/>
</dbReference>
<accession>A0ABT9CP52</accession>
<protein>
    <submittedName>
        <fullName evidence="1">TIGR02281 family clan AA aspartic protease</fullName>
        <ecNumber evidence="1">3.4.23.-</ecNumber>
    </submittedName>
</protein>
<dbReference type="InterPro" id="IPR011969">
    <property type="entry name" value="Clan_AA_Asp_peptidase_C"/>
</dbReference>
<reference evidence="1 2" key="1">
    <citation type="submission" date="2023-07" db="EMBL/GenBank/DDBJ databases">
        <title>Identification of four novel Pseudomonas species associated with bacterial leaf spot of cucurbits.</title>
        <authorList>
            <person name="Fullem K.R."/>
        </authorList>
    </citation>
    <scope>NUCLEOTIDE SEQUENCE [LARGE SCALE GENOMIC DNA]</scope>
    <source>
        <strain evidence="1 2">KFB 138</strain>
    </source>
</reference>
<evidence type="ECO:0000313" key="2">
    <source>
        <dbReference type="Proteomes" id="UP001223016"/>
    </source>
</evidence>
<comment type="caution">
    <text evidence="1">The sequence shown here is derived from an EMBL/GenBank/DDBJ whole genome shotgun (WGS) entry which is preliminary data.</text>
</comment>
<dbReference type="InterPro" id="IPR001969">
    <property type="entry name" value="Aspartic_peptidase_AS"/>
</dbReference>
<proteinExistence type="predicted"/>
<keyword evidence="1" id="KW-0378">Hydrolase</keyword>
<organism evidence="1 2">
    <name type="scientific">Pseudomonas serbiensis</name>
    <dbReference type="NCBI Taxonomy" id="3064350"/>
    <lineage>
        <taxon>Bacteria</taxon>
        <taxon>Pseudomonadati</taxon>
        <taxon>Pseudomonadota</taxon>
        <taxon>Gammaproteobacteria</taxon>
        <taxon>Pseudomonadales</taxon>
        <taxon>Pseudomonadaceae</taxon>
        <taxon>Pseudomonas</taxon>
    </lineage>
</organism>
<dbReference type="EC" id="3.4.23.-" evidence="1"/>
<dbReference type="InterPro" id="IPR034122">
    <property type="entry name" value="Retropepsin-like_bacterial"/>
</dbReference>
<dbReference type="GO" id="GO:0008233">
    <property type="term" value="F:peptidase activity"/>
    <property type="evidence" value="ECO:0007669"/>
    <property type="project" value="UniProtKB-KW"/>
</dbReference>
<dbReference type="SUPFAM" id="SSF50630">
    <property type="entry name" value="Acid proteases"/>
    <property type="match status" value="1"/>
</dbReference>
<dbReference type="Proteomes" id="UP001223016">
    <property type="component" value="Unassembled WGS sequence"/>
</dbReference>
<gene>
    <name evidence="1" type="ORF">Q6A51_10870</name>
</gene>
<evidence type="ECO:0000313" key="1">
    <source>
        <dbReference type="EMBL" id="MDO7927283.1"/>
    </source>
</evidence>
<name>A0ABT9CP52_9PSED</name>
<dbReference type="RefSeq" id="WP_201018203.1">
    <property type="nucleotide sequence ID" value="NZ_JAUQOO010000007.1"/>
</dbReference>
<sequence length="173" mass="18822">MNQPLPGKRAGKILMFLAWGAGLFLATRFFGDWEDRQQNPNTHVASQHGKGYIEVQLLANRQGHFVSTGQINGRPVEFMIDTGATDVAIPSEVADKLSLSRGVPVTVSTANGESRGYRAVLDSLQVGDIVLRNVRAFVAPGLEGEQILLGMSAMKQLEFTQRGGTLLLRQTTK</sequence>